<dbReference type="InterPro" id="IPR008964">
    <property type="entry name" value="Invasin/intimin_cell_adhesion"/>
</dbReference>
<keyword evidence="1" id="KW-0732">Signal</keyword>
<dbReference type="OrthoDB" id="1068223at2"/>
<proteinExistence type="predicted"/>
<dbReference type="SMART" id="SM00635">
    <property type="entry name" value="BID_2"/>
    <property type="match status" value="1"/>
</dbReference>
<dbReference type="InterPro" id="IPR053139">
    <property type="entry name" value="Surface_bspA-like"/>
</dbReference>
<evidence type="ECO:0000313" key="4">
    <source>
        <dbReference type="Proteomes" id="UP000006044"/>
    </source>
</evidence>
<dbReference type="InterPro" id="IPR003343">
    <property type="entry name" value="Big_2"/>
</dbReference>
<reference evidence="3 4" key="1">
    <citation type="submission" date="2012-08" db="EMBL/GenBank/DDBJ databases">
        <title>The Genome Sequence of Barnesiella intestinihominis YIT 11860.</title>
        <authorList>
            <consortium name="The Broad Institute Genome Sequencing Platform"/>
            <person name="Earl A."/>
            <person name="Ward D."/>
            <person name="Feldgarden M."/>
            <person name="Gevers D."/>
            <person name="Morotomi M."/>
            <person name="Walker B."/>
            <person name="Young S.K."/>
            <person name="Zeng Q."/>
            <person name="Gargeya S."/>
            <person name="Fitzgerald M."/>
            <person name="Haas B."/>
            <person name="Abouelleil A."/>
            <person name="Alvarado L."/>
            <person name="Arachchi H.M."/>
            <person name="Berlin A.M."/>
            <person name="Chapman S.B."/>
            <person name="Goldberg J."/>
            <person name="Griggs A."/>
            <person name="Gujja S."/>
            <person name="Hansen M."/>
            <person name="Howarth C."/>
            <person name="Imamovic A."/>
            <person name="Larimer J."/>
            <person name="McCowen C."/>
            <person name="Montmayeur A."/>
            <person name="Murphy C."/>
            <person name="Neiman D."/>
            <person name="Pearson M."/>
            <person name="Priest M."/>
            <person name="Roberts A."/>
            <person name="Saif S."/>
            <person name="Shea T."/>
            <person name="Sisk P."/>
            <person name="Sykes S."/>
            <person name="Wortman J."/>
            <person name="Nusbaum C."/>
            <person name="Birren B."/>
        </authorList>
    </citation>
    <scope>NUCLEOTIDE SEQUENCE [LARGE SCALE GENOMIC DNA]</scope>
    <source>
        <strain evidence="3 4">YIT 11860</strain>
    </source>
</reference>
<sequence>MKKVVVLLILSMLYMSPSFGYPPEYPYYQSDNIMYYVFESEKTANVVTLYMEFRVGWQPFVYRGAVTIPETITYNRQVFRVTSFSSSYPDYYSCVSKITSLELPNTLSSLGSLAYSRIKSIDLPEALLGISDYGFYGCYSLRDLVIPDKVKTIGNYAFANCIGLTHVHLGKSVETIGENVFLNSDSLTSITVDEENPYFMVEDGVLYSKDKRELLYCPKNFSGIYRVAEEVKRIGKSAFRNCNQLTEIVLPEGLEVIGDTAFYGCTQLKQISLPKSVSQIGAYAYKGCPLQGTLDLMNIKDIGEGAFEGCTGLTSVVLPENLLRIEASLFQGCTGLTVVNIPQCVTTIGTSAFASCSRLQSVSIPDEVERIEDYAFKGCSNMKYLAIGNSVKKIGVEAFGECRRLKSLSIPASVDSILSSFVDCDSVSSLELKDGNRPILIEGKCFNGGNMMIDTLYIGRKISGAPQFNECAYLSTLTVGSMILTMQDVSGCKNLSKVICLGATPPEATMTTFSTVTLDGTLVVPASAEEVYRRTAPWRFFYTIETFPDVAPTKLILDIESYQITREDEALSLLATVYPEHATFSGLRWTSSNEMVATVSETGIVHSNKEGEADITVSLNDGALTATCHVSVHYVDAVEEHEADQVSIYPNPVDDMLHIEGVTTGTSITLYDMTGRLVLSDRAYGGAMTFDMSALKRGVYLCRIQNRTYKIVKR</sequence>
<dbReference type="Gene3D" id="3.40.50.12480">
    <property type="match status" value="1"/>
</dbReference>
<dbReference type="STRING" id="742726.HMPREF9448_02208"/>
<dbReference type="PANTHER" id="PTHR45661">
    <property type="entry name" value="SURFACE ANTIGEN"/>
    <property type="match status" value="1"/>
</dbReference>
<dbReference type="EMBL" id="ADLE01000015">
    <property type="protein sequence ID" value="EJZ62856.1"/>
    <property type="molecule type" value="Genomic_DNA"/>
</dbReference>
<feature type="signal peptide" evidence="1">
    <location>
        <begin position="1"/>
        <end position="20"/>
    </location>
</feature>
<dbReference type="PANTHER" id="PTHR45661:SF3">
    <property type="entry name" value="IG-LIKE DOMAIN-CONTAINING PROTEIN"/>
    <property type="match status" value="1"/>
</dbReference>
<protein>
    <submittedName>
        <fullName evidence="3">Por secretion system C-terminal sorting domain-containing protein</fullName>
    </submittedName>
</protein>
<dbReference type="InterPro" id="IPR026444">
    <property type="entry name" value="Secre_tail"/>
</dbReference>
<organism evidence="3 4">
    <name type="scientific">Barnesiella intestinihominis YIT 11860</name>
    <dbReference type="NCBI Taxonomy" id="742726"/>
    <lineage>
        <taxon>Bacteria</taxon>
        <taxon>Pseudomonadati</taxon>
        <taxon>Bacteroidota</taxon>
        <taxon>Bacteroidia</taxon>
        <taxon>Bacteroidales</taxon>
        <taxon>Barnesiellaceae</taxon>
        <taxon>Barnesiella</taxon>
    </lineage>
</organism>
<dbReference type="SUPFAM" id="SSF52058">
    <property type="entry name" value="L domain-like"/>
    <property type="match status" value="1"/>
</dbReference>
<dbReference type="RefSeq" id="WP_008862600.1">
    <property type="nucleotide sequence ID" value="NZ_CAXSYG010000003.1"/>
</dbReference>
<accession>K0WX53</accession>
<dbReference type="eggNOG" id="COG5492">
    <property type="taxonomic scope" value="Bacteria"/>
</dbReference>
<dbReference type="Proteomes" id="UP000006044">
    <property type="component" value="Unassembled WGS sequence"/>
</dbReference>
<evidence type="ECO:0000313" key="3">
    <source>
        <dbReference type="EMBL" id="EJZ62856.1"/>
    </source>
</evidence>
<feature type="domain" description="BIG2" evidence="2">
    <location>
        <begin position="551"/>
        <end position="629"/>
    </location>
</feature>
<dbReference type="HOGENOM" id="CLU_386706_0_0_10"/>
<name>K0WX53_9BACT</name>
<dbReference type="PATRIC" id="fig|742726.3.peg.2306"/>
<dbReference type="NCBIfam" id="TIGR04183">
    <property type="entry name" value="Por_Secre_tail"/>
    <property type="match status" value="1"/>
</dbReference>
<gene>
    <name evidence="3" type="ORF">HMPREF9448_02208</name>
</gene>
<dbReference type="Pfam" id="PF02368">
    <property type="entry name" value="Big_2"/>
    <property type="match status" value="1"/>
</dbReference>
<dbReference type="InterPro" id="IPR032675">
    <property type="entry name" value="LRR_dom_sf"/>
</dbReference>
<dbReference type="AlphaFoldDB" id="K0WX53"/>
<evidence type="ECO:0000256" key="1">
    <source>
        <dbReference type="SAM" id="SignalP"/>
    </source>
</evidence>
<dbReference type="InterPro" id="IPR026906">
    <property type="entry name" value="LRR_5"/>
</dbReference>
<dbReference type="GeneID" id="77849412"/>
<comment type="caution">
    <text evidence="3">The sequence shown here is derived from an EMBL/GenBank/DDBJ whole genome shotgun (WGS) entry which is preliminary data.</text>
</comment>
<dbReference type="SUPFAM" id="SSF49373">
    <property type="entry name" value="Invasin/intimin cell-adhesion fragments"/>
    <property type="match status" value="1"/>
</dbReference>
<dbReference type="Gene3D" id="2.60.40.1080">
    <property type="match status" value="1"/>
</dbReference>
<keyword evidence="4" id="KW-1185">Reference proteome</keyword>
<feature type="chain" id="PRO_5003840720" evidence="1">
    <location>
        <begin position="21"/>
        <end position="714"/>
    </location>
</feature>
<dbReference type="Pfam" id="PF13306">
    <property type="entry name" value="LRR_5"/>
    <property type="match status" value="2"/>
</dbReference>
<dbReference type="Gene3D" id="3.80.10.10">
    <property type="entry name" value="Ribonuclease Inhibitor"/>
    <property type="match status" value="2"/>
</dbReference>
<evidence type="ECO:0000259" key="2">
    <source>
        <dbReference type="SMART" id="SM00635"/>
    </source>
</evidence>
<dbReference type="Pfam" id="PF18962">
    <property type="entry name" value="Por_Secre_tail"/>
    <property type="match status" value="1"/>
</dbReference>